<dbReference type="Pfam" id="PF15919">
    <property type="entry name" value="HicB_lk_antitox"/>
    <property type="match status" value="1"/>
</dbReference>
<evidence type="ECO:0000313" key="3">
    <source>
        <dbReference type="Proteomes" id="UP000195024"/>
    </source>
</evidence>
<dbReference type="Proteomes" id="UP000195024">
    <property type="component" value="Unassembled WGS sequence"/>
</dbReference>
<dbReference type="InterPro" id="IPR031807">
    <property type="entry name" value="HicB-like"/>
</dbReference>
<evidence type="ECO:0000259" key="1">
    <source>
        <dbReference type="Pfam" id="PF15919"/>
    </source>
</evidence>
<dbReference type="Gene3D" id="3.30.160.250">
    <property type="match status" value="1"/>
</dbReference>
<dbReference type="EMBL" id="NGMS01000001">
    <property type="protein sequence ID" value="OTP27415.1"/>
    <property type="molecule type" value="Genomic_DNA"/>
</dbReference>
<protein>
    <recommendedName>
        <fullName evidence="1">HicB-like antitoxin of toxin-antitoxin system domain-containing protein</fullName>
    </recommendedName>
</protein>
<sequence length="144" mass="16053">MLSEPLAKTYPAIFKPEEGGGYFIEFPDIQGAYTGINEDDISYGIAMAQEVLGMVLADYIEHEEQIPEPTPIKEVFAEKDSFTTLIRVDVAKYLKDTELVKKTLTIPRWADTLGKRAGINFSVLLTESIADKADDILHSGKNNR</sequence>
<proteinExistence type="predicted"/>
<evidence type="ECO:0000313" key="2">
    <source>
        <dbReference type="EMBL" id="OTP27415.1"/>
    </source>
</evidence>
<accession>A0A242KZP1</accession>
<dbReference type="SUPFAM" id="SSF143100">
    <property type="entry name" value="TTHA1013/TTHA0281-like"/>
    <property type="match status" value="1"/>
</dbReference>
<dbReference type="AlphaFoldDB" id="A0A242KZP1"/>
<name>A0A242KZP1_ENTMU</name>
<organism evidence="2 3">
    <name type="scientific">Enterococcus mundtii</name>
    <dbReference type="NCBI Taxonomy" id="53346"/>
    <lineage>
        <taxon>Bacteria</taxon>
        <taxon>Bacillati</taxon>
        <taxon>Bacillota</taxon>
        <taxon>Bacilli</taxon>
        <taxon>Lactobacillales</taxon>
        <taxon>Enterococcaceae</taxon>
        <taxon>Enterococcus</taxon>
    </lineage>
</organism>
<comment type="caution">
    <text evidence="2">The sequence shown here is derived from an EMBL/GenBank/DDBJ whole genome shotgun (WGS) entry which is preliminary data.</text>
</comment>
<feature type="domain" description="HicB-like antitoxin of toxin-antitoxin system" evidence="1">
    <location>
        <begin position="10"/>
        <end position="104"/>
    </location>
</feature>
<gene>
    <name evidence="2" type="ORF">A5802_001150</name>
</gene>
<dbReference type="RefSeq" id="WP_086334731.1">
    <property type="nucleotide sequence ID" value="NZ_JAAAJW010000020.1"/>
</dbReference>
<reference evidence="2 3" key="1">
    <citation type="submission" date="2017-05" db="EMBL/GenBank/DDBJ databases">
        <title>The Genome Sequence of Enterococcus mundtii 6B1_DIV0119.</title>
        <authorList>
            <consortium name="The Broad Institute Genomics Platform"/>
            <consortium name="The Broad Institute Genomic Center for Infectious Diseases"/>
            <person name="Earl A."/>
            <person name="Manson A."/>
            <person name="Schwartman J."/>
            <person name="Gilmore M."/>
            <person name="Abouelleil A."/>
            <person name="Cao P."/>
            <person name="Chapman S."/>
            <person name="Cusick C."/>
            <person name="Shea T."/>
            <person name="Young S."/>
            <person name="Neafsey D."/>
            <person name="Nusbaum C."/>
            <person name="Birren B."/>
        </authorList>
    </citation>
    <scope>NUCLEOTIDE SEQUENCE [LARGE SCALE GENOMIC DNA]</scope>
    <source>
        <strain evidence="2 3">6B1_DIV0119</strain>
    </source>
</reference>
<dbReference type="InterPro" id="IPR035069">
    <property type="entry name" value="TTHA1013/TTHA0281-like"/>
</dbReference>